<dbReference type="PROSITE" id="PS51330">
    <property type="entry name" value="DHFR_2"/>
    <property type="match status" value="1"/>
</dbReference>
<evidence type="ECO:0000256" key="8">
    <source>
        <dbReference type="RuleBase" id="RU004474"/>
    </source>
</evidence>
<accession>A0A059VI95</accession>
<dbReference type="SMR" id="A0A059VI95"/>
<name>A0A059VI95_9GAMM</name>
<dbReference type="PRINTS" id="PR00070">
    <property type="entry name" value="DHFR"/>
</dbReference>
<dbReference type="SUPFAM" id="SSF53597">
    <property type="entry name" value="Dihydrofolate reductase-like"/>
    <property type="match status" value="1"/>
</dbReference>
<dbReference type="PROSITE" id="PS00075">
    <property type="entry name" value="DHFR_1"/>
    <property type="match status" value="1"/>
</dbReference>
<sequence length="157" mass="17444">MKISLMAAVSENGVIGSGLDIPWHVQGEQLLFKAMTYNQWLLVGRKTFDSMGKLPNRKYAVVTRSKIISNDPDVVYFASVESALAYLNNATAHIFVSGGGEIYKALIDQADVIHLSVIHKHISGDVFFPPVPQGFKQTFEQSFSSNIDYTYQIWAKG</sequence>
<dbReference type="Pfam" id="PF00186">
    <property type="entry name" value="DHFR_1"/>
    <property type="match status" value="1"/>
</dbReference>
<comment type="function">
    <text evidence="7">Key enzyme in folate metabolism. Catalyzes an essential reaction for de novo glycine and purine synthesis, and for DNA precursor synthesis.</text>
</comment>
<reference evidence="10" key="1">
    <citation type="submission" date="2014-03" db="EMBL/GenBank/DDBJ databases">
        <authorList>
            <person name="Cheng C."/>
            <person name="Lu W."/>
            <person name="Rui Y."/>
        </authorList>
    </citation>
    <scope>NUCLEOTIDE SEQUENCE</scope>
    <source>
        <strain evidence="10">NF130717166</strain>
    </source>
</reference>
<dbReference type="GO" id="GO:0005829">
    <property type="term" value="C:cytosol"/>
    <property type="evidence" value="ECO:0007669"/>
    <property type="project" value="TreeGrafter"/>
</dbReference>
<dbReference type="EMBL" id="KJ569108">
    <property type="protein sequence ID" value="AHZ92145.1"/>
    <property type="molecule type" value="Genomic_DNA"/>
</dbReference>
<evidence type="ECO:0000259" key="9">
    <source>
        <dbReference type="PROSITE" id="PS51330"/>
    </source>
</evidence>
<dbReference type="InterPro" id="IPR017925">
    <property type="entry name" value="DHFR_CS"/>
</dbReference>
<comment type="similarity">
    <text evidence="2 8">Belongs to the dihydrofolate reductase family.</text>
</comment>
<dbReference type="PANTHER" id="PTHR48069:SF3">
    <property type="entry name" value="DIHYDROFOLATE REDUCTASE"/>
    <property type="match status" value="1"/>
</dbReference>
<dbReference type="GO" id="GO:0050661">
    <property type="term" value="F:NADP binding"/>
    <property type="evidence" value="ECO:0007669"/>
    <property type="project" value="InterPro"/>
</dbReference>
<evidence type="ECO:0000256" key="7">
    <source>
        <dbReference type="ARBA" id="ARBA00025067"/>
    </source>
</evidence>
<dbReference type="GO" id="GO:0046655">
    <property type="term" value="P:folic acid metabolic process"/>
    <property type="evidence" value="ECO:0007669"/>
    <property type="project" value="TreeGrafter"/>
</dbReference>
<protein>
    <recommendedName>
        <fullName evidence="3">dihydrofolate reductase</fullName>
        <ecNumber evidence="3">1.5.1.3</ecNumber>
    </recommendedName>
</protein>
<feature type="domain" description="DHFR" evidence="9">
    <location>
        <begin position="2"/>
        <end position="156"/>
    </location>
</feature>
<keyword evidence="4" id="KW-0554">One-carbon metabolism</keyword>
<dbReference type="InterPro" id="IPR024072">
    <property type="entry name" value="DHFR-like_dom_sf"/>
</dbReference>
<keyword evidence="6" id="KW-0560">Oxidoreductase</keyword>
<dbReference type="GO" id="GO:0006730">
    <property type="term" value="P:one-carbon metabolic process"/>
    <property type="evidence" value="ECO:0007669"/>
    <property type="project" value="UniProtKB-KW"/>
</dbReference>
<dbReference type="PANTHER" id="PTHR48069">
    <property type="entry name" value="DIHYDROFOLATE REDUCTASE"/>
    <property type="match status" value="1"/>
</dbReference>
<evidence type="ECO:0000256" key="4">
    <source>
        <dbReference type="ARBA" id="ARBA00022563"/>
    </source>
</evidence>
<gene>
    <name evidence="10" type="primary">dfr6</name>
</gene>
<dbReference type="CDD" id="cd00209">
    <property type="entry name" value="DHFR"/>
    <property type="match status" value="1"/>
</dbReference>
<evidence type="ECO:0000313" key="10">
    <source>
        <dbReference type="EMBL" id="AHZ92145.1"/>
    </source>
</evidence>
<dbReference type="AlphaFoldDB" id="A0A059VI95"/>
<evidence type="ECO:0000256" key="2">
    <source>
        <dbReference type="ARBA" id="ARBA00009539"/>
    </source>
</evidence>
<dbReference type="Gene3D" id="3.40.430.10">
    <property type="entry name" value="Dihydrofolate Reductase, subunit A"/>
    <property type="match status" value="1"/>
</dbReference>
<dbReference type="GO" id="GO:0046452">
    <property type="term" value="P:dihydrofolate metabolic process"/>
    <property type="evidence" value="ECO:0007669"/>
    <property type="project" value="TreeGrafter"/>
</dbReference>
<evidence type="ECO:0000256" key="6">
    <source>
        <dbReference type="ARBA" id="ARBA00023002"/>
    </source>
</evidence>
<evidence type="ECO:0000256" key="3">
    <source>
        <dbReference type="ARBA" id="ARBA00012856"/>
    </source>
</evidence>
<proteinExistence type="inferred from homology"/>
<dbReference type="GO" id="GO:0046654">
    <property type="term" value="P:tetrahydrofolate biosynthetic process"/>
    <property type="evidence" value="ECO:0007669"/>
    <property type="project" value="UniProtKB-UniPathway"/>
</dbReference>
<comment type="pathway">
    <text evidence="1">Cofactor biosynthesis; tetrahydrofolate biosynthesis; 5,6,7,8-tetrahydrofolate from 7,8-dihydrofolate: step 1/1.</text>
</comment>
<dbReference type="UniPathway" id="UPA00077">
    <property type="reaction ID" value="UER00158"/>
</dbReference>
<organism evidence="10">
    <name type="scientific">Acinetobacter sp. NF130717166(514)</name>
    <dbReference type="NCBI Taxonomy" id="1500758"/>
    <lineage>
        <taxon>Bacteria</taxon>
        <taxon>Pseudomonadati</taxon>
        <taxon>Pseudomonadota</taxon>
        <taxon>Gammaproteobacteria</taxon>
        <taxon>Moraxellales</taxon>
        <taxon>Moraxellaceae</taxon>
        <taxon>Acinetobacter</taxon>
    </lineage>
</organism>
<dbReference type="EC" id="1.5.1.3" evidence="3"/>
<dbReference type="NCBIfam" id="NF000330">
    <property type="entry name" value="trim_DfrA1_like"/>
    <property type="match status" value="1"/>
</dbReference>
<dbReference type="InterPro" id="IPR012259">
    <property type="entry name" value="DHFR"/>
</dbReference>
<keyword evidence="5" id="KW-0521">NADP</keyword>
<evidence type="ECO:0000256" key="5">
    <source>
        <dbReference type="ARBA" id="ARBA00022857"/>
    </source>
</evidence>
<dbReference type="InterPro" id="IPR001796">
    <property type="entry name" value="DHFR_dom"/>
</dbReference>
<dbReference type="GO" id="GO:0004146">
    <property type="term" value="F:dihydrofolate reductase activity"/>
    <property type="evidence" value="ECO:0007669"/>
    <property type="project" value="UniProtKB-EC"/>
</dbReference>
<evidence type="ECO:0000256" key="1">
    <source>
        <dbReference type="ARBA" id="ARBA00004903"/>
    </source>
</evidence>